<dbReference type="Proteomes" id="UP000298693">
    <property type="component" value="Chromosome"/>
</dbReference>
<dbReference type="GO" id="GO:0005524">
    <property type="term" value="F:ATP binding"/>
    <property type="evidence" value="ECO:0007669"/>
    <property type="project" value="InterPro"/>
</dbReference>
<evidence type="ECO:0000256" key="2">
    <source>
        <dbReference type="ARBA" id="ARBA00022679"/>
    </source>
</evidence>
<dbReference type="HAMAP" id="MF_00921">
    <property type="entry name" value="PDRP"/>
    <property type="match status" value="1"/>
</dbReference>
<comment type="similarity">
    <text evidence="5">Belongs to the pyruvate, phosphate/water dikinase regulatory protein family. PDRP subfamily.</text>
</comment>
<dbReference type="RefSeq" id="WP_137139588.1">
    <property type="nucleotide sequence ID" value="NZ_CP032345.1"/>
</dbReference>
<name>A0A4D8R738_AZOBR</name>
<dbReference type="EC" id="2.7.4.27" evidence="5"/>
<proteinExistence type="inferred from homology"/>
<comment type="catalytic activity">
    <reaction evidence="5">
        <text>N(tele)-phospho-L-histidyl/O-phospho-L-threonyl-[pyruvate, phosphate dikinase] + phosphate + H(+) = N(tele)-phospho-L-histidyl/L-threonyl-[pyruvate, phosphate dikinase] + diphosphate</text>
        <dbReference type="Rhea" id="RHEA:43696"/>
        <dbReference type="Rhea" id="RHEA-COMP:10650"/>
        <dbReference type="Rhea" id="RHEA-COMP:10651"/>
        <dbReference type="ChEBI" id="CHEBI:15378"/>
        <dbReference type="ChEBI" id="CHEBI:30013"/>
        <dbReference type="ChEBI" id="CHEBI:33019"/>
        <dbReference type="ChEBI" id="CHEBI:43474"/>
        <dbReference type="ChEBI" id="CHEBI:61977"/>
        <dbReference type="ChEBI" id="CHEBI:83586"/>
        <dbReference type="EC" id="2.7.4.27"/>
    </reaction>
</comment>
<dbReference type="PANTHER" id="PTHR31756:SF3">
    <property type="entry name" value="PYRUVATE, PHOSPHATE DIKINASE REGULATORY PROTEIN 1, CHLOROPLASTIC"/>
    <property type="match status" value="1"/>
</dbReference>
<comment type="catalytic activity">
    <reaction evidence="5">
        <text>N(tele)-phospho-L-histidyl/L-threonyl-[pyruvate, phosphate dikinase] + ADP = N(tele)-phospho-L-histidyl/O-phospho-L-threonyl-[pyruvate, phosphate dikinase] + AMP + H(+)</text>
        <dbReference type="Rhea" id="RHEA:43692"/>
        <dbReference type="Rhea" id="RHEA-COMP:10650"/>
        <dbReference type="Rhea" id="RHEA-COMP:10651"/>
        <dbReference type="ChEBI" id="CHEBI:15378"/>
        <dbReference type="ChEBI" id="CHEBI:30013"/>
        <dbReference type="ChEBI" id="CHEBI:61977"/>
        <dbReference type="ChEBI" id="CHEBI:83586"/>
        <dbReference type="ChEBI" id="CHEBI:456215"/>
        <dbReference type="ChEBI" id="CHEBI:456216"/>
        <dbReference type="EC" id="2.7.11.32"/>
    </reaction>
</comment>
<dbReference type="AlphaFoldDB" id="A0A4D8R738"/>
<protein>
    <recommendedName>
        <fullName evidence="5">Putative pyruvate, phosphate dikinase regulatory protein</fullName>
        <shortName evidence="5">PPDK regulatory protein</shortName>
        <ecNumber evidence="5">2.7.11.32</ecNumber>
        <ecNumber evidence="5">2.7.4.27</ecNumber>
    </recommendedName>
</protein>
<dbReference type="PANTHER" id="PTHR31756">
    <property type="entry name" value="PYRUVATE, PHOSPHATE DIKINASE REGULATORY PROTEIN 1, CHLOROPLASTIC"/>
    <property type="match status" value="1"/>
</dbReference>
<dbReference type="Pfam" id="PF03618">
    <property type="entry name" value="Kinase-PPPase"/>
    <property type="match status" value="1"/>
</dbReference>
<dbReference type="InterPro" id="IPR005177">
    <property type="entry name" value="Kinase-pyrophosphorylase"/>
</dbReference>
<gene>
    <name evidence="6" type="ORF">D3869_07780</name>
</gene>
<feature type="binding site" evidence="5">
    <location>
        <begin position="149"/>
        <end position="156"/>
    </location>
    <ligand>
        <name>ADP</name>
        <dbReference type="ChEBI" id="CHEBI:456216"/>
    </ligand>
</feature>
<accession>A0A4D8R738</accession>
<evidence type="ECO:0000256" key="5">
    <source>
        <dbReference type="HAMAP-Rule" id="MF_00921"/>
    </source>
</evidence>
<evidence type="ECO:0000256" key="4">
    <source>
        <dbReference type="ARBA" id="ARBA00022777"/>
    </source>
</evidence>
<dbReference type="EMBL" id="CP032345">
    <property type="protein sequence ID" value="QCO15129.1"/>
    <property type="molecule type" value="Genomic_DNA"/>
</dbReference>
<dbReference type="EC" id="2.7.11.32" evidence="5"/>
<evidence type="ECO:0000256" key="3">
    <source>
        <dbReference type="ARBA" id="ARBA00022741"/>
    </source>
</evidence>
<reference evidence="6 7" key="1">
    <citation type="submission" date="2018-09" db="EMBL/GenBank/DDBJ databases">
        <title>Whole genome based analysis of evolution and adaptive divergence in Indian and Brazilian strains of Azospirillum brasilense.</title>
        <authorList>
            <person name="Singh C."/>
            <person name="Tripathi A.K."/>
        </authorList>
    </citation>
    <scope>NUCLEOTIDE SEQUENCE [LARGE SCALE GENOMIC DNA]</scope>
    <source>
        <strain evidence="6 7">MTCC4039</strain>
    </source>
</reference>
<evidence type="ECO:0000313" key="7">
    <source>
        <dbReference type="Proteomes" id="UP000298693"/>
    </source>
</evidence>
<dbReference type="NCBIfam" id="NF003742">
    <property type="entry name" value="PRK05339.1"/>
    <property type="match status" value="1"/>
</dbReference>
<comment type="function">
    <text evidence="5">Bifunctional serine/threonine kinase and phosphorylase involved in the regulation of the pyruvate, phosphate dikinase (PPDK) by catalyzing its phosphorylation/dephosphorylation.</text>
</comment>
<keyword evidence="4 5" id="KW-0418">Kinase</keyword>
<dbReference type="InterPro" id="IPR026565">
    <property type="entry name" value="PPDK_reg"/>
</dbReference>
<evidence type="ECO:0000313" key="6">
    <source>
        <dbReference type="EMBL" id="QCO15129.1"/>
    </source>
</evidence>
<sequence length="286" mass="32195">MRQFHLHLVSDATGETINSVARACVIQFDDVRPVEHFWNLVRTERQLDMVLEGVQENRGLVMFTLVDEKLRRRLQDFCREVQVPCIPVLDPLINALAAFLGVESQRQPGRQHALDAEYFGRMDAMDFALAHDDGQSSWDLHEADVILMGVSRTSKTPTCIYLANRGIKAANIPIVPGCPMPPEIEKLTRPLVVGLTKDPDRLVQIRRNRLKLLNQNESSTYVDPEVVRAEVTDARRMFTRRGWPVIDVSRRSIEETAAEIMMLLARRQSGGLPGVVPGVVPEGPVT</sequence>
<dbReference type="GO" id="GO:0043531">
    <property type="term" value="F:ADP binding"/>
    <property type="evidence" value="ECO:0007669"/>
    <property type="project" value="UniProtKB-UniRule"/>
</dbReference>
<dbReference type="GO" id="GO:0004674">
    <property type="term" value="F:protein serine/threonine kinase activity"/>
    <property type="evidence" value="ECO:0007669"/>
    <property type="project" value="UniProtKB-UniRule"/>
</dbReference>
<keyword evidence="2 5" id="KW-0808">Transferase</keyword>
<evidence type="ECO:0000256" key="1">
    <source>
        <dbReference type="ARBA" id="ARBA00022527"/>
    </source>
</evidence>
<dbReference type="GO" id="GO:0016776">
    <property type="term" value="F:phosphotransferase activity, phosphate group as acceptor"/>
    <property type="evidence" value="ECO:0007669"/>
    <property type="project" value="UniProtKB-UniRule"/>
</dbReference>
<keyword evidence="3 5" id="KW-0547">Nucleotide-binding</keyword>
<organism evidence="6 7">
    <name type="scientific">Azospirillum brasilense</name>
    <dbReference type="NCBI Taxonomy" id="192"/>
    <lineage>
        <taxon>Bacteria</taxon>
        <taxon>Pseudomonadati</taxon>
        <taxon>Pseudomonadota</taxon>
        <taxon>Alphaproteobacteria</taxon>
        <taxon>Rhodospirillales</taxon>
        <taxon>Azospirillaceae</taxon>
        <taxon>Azospirillum</taxon>
    </lineage>
</organism>
<keyword evidence="1 5" id="KW-0723">Serine/threonine-protein kinase</keyword>